<evidence type="ECO:0000313" key="2">
    <source>
        <dbReference type="EMBL" id="SEC12204.1"/>
    </source>
</evidence>
<dbReference type="Proteomes" id="UP000198992">
    <property type="component" value="Unassembled WGS sequence"/>
</dbReference>
<feature type="signal peptide" evidence="1">
    <location>
        <begin position="1"/>
        <end position="26"/>
    </location>
</feature>
<accession>A0A1H4PY42</accession>
<protein>
    <submittedName>
        <fullName evidence="2">BNR repeat-like domain-containing protein</fullName>
    </submittedName>
</protein>
<evidence type="ECO:0000313" key="3">
    <source>
        <dbReference type="Proteomes" id="UP000198992"/>
    </source>
</evidence>
<dbReference type="Gene3D" id="2.120.10.10">
    <property type="match status" value="2"/>
</dbReference>
<sequence>MTYRKPATLTVLATVMLAALPNLAVAQMSHQHASEAACEETVLPCAIKVTPAFAPDGTLWLAWMAGGQISVASSKDRGRSFSTPVQVTRERLNLDWGPDARPKLAIDAKGELALAFSTFRDQAFNGQVLTTRSTDGGRSFDPPKPITTNNESQRFEAIGFDPAGAVFAVWLDKRNRVPAQQRGEKYDGAGLFFATSKDGGATYSDARLVADNTCECCRLALAFDGAGHPVVVFRNIFEGGMRDHAIVTFNDLATPGEVHRVSRDDWQIAACPHHGPSLTISSAGTYHVTWYTNGKARKGLFYARSRDGGKTFSDPLQIGQPNRSPSRPQIAAGPLGLVMVWKEFDGQKTSINLMTSHDDGATWSKPTDIADTADSSDHPLLVSDSRQTYLSWMTKADGYHFQAIEGEP</sequence>
<evidence type="ECO:0000256" key="1">
    <source>
        <dbReference type="SAM" id="SignalP"/>
    </source>
</evidence>
<dbReference type="SUPFAM" id="SSF50939">
    <property type="entry name" value="Sialidases"/>
    <property type="match status" value="1"/>
</dbReference>
<name>A0A1H4PY42_9BRAD</name>
<dbReference type="RefSeq" id="WP_244549465.1">
    <property type="nucleotide sequence ID" value="NZ_FNTH01000001.1"/>
</dbReference>
<organism evidence="2 3">
    <name type="scientific">Bradyrhizobium erythrophlei</name>
    <dbReference type="NCBI Taxonomy" id="1437360"/>
    <lineage>
        <taxon>Bacteria</taxon>
        <taxon>Pseudomonadati</taxon>
        <taxon>Pseudomonadota</taxon>
        <taxon>Alphaproteobacteria</taxon>
        <taxon>Hyphomicrobiales</taxon>
        <taxon>Nitrobacteraceae</taxon>
        <taxon>Bradyrhizobium</taxon>
    </lineage>
</organism>
<feature type="chain" id="PRO_5011530448" evidence="1">
    <location>
        <begin position="27"/>
        <end position="408"/>
    </location>
</feature>
<gene>
    <name evidence="2" type="ORF">SAMN05444164_1081</name>
</gene>
<dbReference type="EMBL" id="FNTH01000001">
    <property type="protein sequence ID" value="SEC12204.1"/>
    <property type="molecule type" value="Genomic_DNA"/>
</dbReference>
<dbReference type="InterPro" id="IPR036278">
    <property type="entry name" value="Sialidase_sf"/>
</dbReference>
<dbReference type="AlphaFoldDB" id="A0A1H4PY42"/>
<dbReference type="CDD" id="cd15482">
    <property type="entry name" value="Sialidase_non-viral"/>
    <property type="match status" value="1"/>
</dbReference>
<keyword evidence="1" id="KW-0732">Signal</keyword>
<reference evidence="2 3" key="1">
    <citation type="submission" date="2016-10" db="EMBL/GenBank/DDBJ databases">
        <authorList>
            <person name="de Groot N.N."/>
        </authorList>
    </citation>
    <scope>NUCLEOTIDE SEQUENCE [LARGE SCALE GENOMIC DNA]</scope>
    <source>
        <strain evidence="2 3">MT12</strain>
    </source>
</reference>
<proteinExistence type="predicted"/>